<accession>A0AAE3VAU6</accession>
<dbReference type="Proteomes" id="UP001241537">
    <property type="component" value="Unassembled WGS sequence"/>
</dbReference>
<feature type="transmembrane region" description="Helical" evidence="1">
    <location>
        <begin position="6"/>
        <end position="22"/>
    </location>
</feature>
<sequence length="116" mass="12995">MTWTLRLILIVVSLAATAGVTGRIRKAKMQIEDAVFWVLFSFLLILLALCPPLLYFFTGLLGMQSPANLLFLVIIGLLILKVFSMSVRQSLLEEKLSTLAQELALKELAEEERESL</sequence>
<evidence type="ECO:0000313" key="3">
    <source>
        <dbReference type="Proteomes" id="UP001241537"/>
    </source>
</evidence>
<evidence type="ECO:0000256" key="1">
    <source>
        <dbReference type="SAM" id="Phobius"/>
    </source>
</evidence>
<dbReference type="Pfam" id="PF10066">
    <property type="entry name" value="DUF2304"/>
    <property type="match status" value="1"/>
</dbReference>
<keyword evidence="1" id="KW-0812">Transmembrane</keyword>
<dbReference type="EMBL" id="JAUSTO010000008">
    <property type="protein sequence ID" value="MDQ0152790.1"/>
    <property type="molecule type" value="Genomic_DNA"/>
</dbReference>
<dbReference type="AlphaFoldDB" id="A0AAE3VAU6"/>
<evidence type="ECO:0000313" key="2">
    <source>
        <dbReference type="EMBL" id="MDQ0152790.1"/>
    </source>
</evidence>
<keyword evidence="1" id="KW-1133">Transmembrane helix</keyword>
<keyword evidence="3" id="KW-1185">Reference proteome</keyword>
<reference evidence="2" key="1">
    <citation type="submission" date="2023-07" db="EMBL/GenBank/DDBJ databases">
        <title>Genomic Encyclopedia of Type Strains, Phase IV (KMG-IV): sequencing the most valuable type-strain genomes for metagenomic binning, comparative biology and taxonomic classification.</title>
        <authorList>
            <person name="Goeker M."/>
        </authorList>
    </citation>
    <scope>NUCLEOTIDE SEQUENCE</scope>
    <source>
        <strain evidence="2">DSM 19659</strain>
    </source>
</reference>
<proteinExistence type="predicted"/>
<feature type="transmembrane region" description="Helical" evidence="1">
    <location>
        <begin position="69"/>
        <end position="87"/>
    </location>
</feature>
<organism evidence="2 3">
    <name type="scientific">Moryella indoligenes</name>
    <dbReference type="NCBI Taxonomy" id="371674"/>
    <lineage>
        <taxon>Bacteria</taxon>
        <taxon>Bacillati</taxon>
        <taxon>Bacillota</taxon>
        <taxon>Clostridia</taxon>
        <taxon>Lachnospirales</taxon>
        <taxon>Lachnospiraceae</taxon>
        <taxon>Moryella</taxon>
    </lineage>
</organism>
<dbReference type="RefSeq" id="WP_106612090.1">
    <property type="nucleotide sequence ID" value="NZ_JAUSTO010000008.1"/>
</dbReference>
<keyword evidence="1" id="KW-0472">Membrane</keyword>
<dbReference type="InterPro" id="IPR019277">
    <property type="entry name" value="DUF2304"/>
</dbReference>
<evidence type="ECO:0008006" key="4">
    <source>
        <dbReference type="Google" id="ProtNLM"/>
    </source>
</evidence>
<comment type="caution">
    <text evidence="2">The sequence shown here is derived from an EMBL/GenBank/DDBJ whole genome shotgun (WGS) entry which is preliminary data.</text>
</comment>
<feature type="transmembrane region" description="Helical" evidence="1">
    <location>
        <begin position="34"/>
        <end position="57"/>
    </location>
</feature>
<gene>
    <name evidence="2" type="ORF">J2S20_001488</name>
</gene>
<protein>
    <recommendedName>
        <fullName evidence="4">DUF2304 domain-containing protein</fullName>
    </recommendedName>
</protein>
<name>A0AAE3VAU6_9FIRM</name>